<dbReference type="InterPro" id="IPR000157">
    <property type="entry name" value="TIR_dom"/>
</dbReference>
<organism evidence="2 3">
    <name type="scientific">Flavobacterium zepuense</name>
    <dbReference type="NCBI Taxonomy" id="2593302"/>
    <lineage>
        <taxon>Bacteria</taxon>
        <taxon>Pseudomonadati</taxon>
        <taxon>Bacteroidota</taxon>
        <taxon>Flavobacteriia</taxon>
        <taxon>Flavobacteriales</taxon>
        <taxon>Flavobacteriaceae</taxon>
        <taxon>Flavobacterium</taxon>
    </lineage>
</organism>
<reference evidence="2 3" key="1">
    <citation type="submission" date="2019-07" db="EMBL/GenBank/DDBJ databases">
        <title>Flavobacterium sp. nov., isolated from glacier ice.</title>
        <authorList>
            <person name="Liu Q."/>
            <person name="Xin Y.-H."/>
        </authorList>
    </citation>
    <scope>NUCLEOTIDE SEQUENCE [LARGE SCALE GENOMIC DNA]</scope>
    <source>
        <strain evidence="2 3">ZT4R6</strain>
    </source>
</reference>
<evidence type="ECO:0000259" key="1">
    <source>
        <dbReference type="Pfam" id="PF13676"/>
    </source>
</evidence>
<name>A0A552V9G9_9FLAO</name>
<keyword evidence="3" id="KW-1185">Reference proteome</keyword>
<dbReference type="InterPro" id="IPR035897">
    <property type="entry name" value="Toll_tir_struct_dom_sf"/>
</dbReference>
<dbReference type="Proteomes" id="UP000320643">
    <property type="component" value="Unassembled WGS sequence"/>
</dbReference>
<accession>A0A552V9G9</accession>
<feature type="domain" description="TIR" evidence="1">
    <location>
        <begin position="158"/>
        <end position="279"/>
    </location>
</feature>
<dbReference type="Pfam" id="PF13676">
    <property type="entry name" value="TIR_2"/>
    <property type="match status" value="1"/>
</dbReference>
<dbReference type="OrthoDB" id="5149141at2"/>
<comment type="caution">
    <text evidence="2">The sequence shown here is derived from an EMBL/GenBank/DDBJ whole genome shotgun (WGS) entry which is preliminary data.</text>
</comment>
<dbReference type="RefSeq" id="WP_143371339.1">
    <property type="nucleotide sequence ID" value="NZ_VJVZ01000001.1"/>
</dbReference>
<dbReference type="EMBL" id="VJVZ01000001">
    <property type="protein sequence ID" value="TRW27113.1"/>
    <property type="molecule type" value="Genomic_DNA"/>
</dbReference>
<proteinExistence type="predicted"/>
<sequence>MTSPDFGSHWPLHSFQHFAITECEKSSYIVETGSSFQINGIIKNNFDETGTTYIVIKLAFAENQHAEVLFDSDRDFTNGQKQSLRFEVAQNSERHFSINIPVDRECVLGTLDMRLELWSPGRLRYPAQSLDTVALFYRSPWGNGIDLISPDHLIAKAFFSYSWHSPEHLKWINELAQELALRQIRVIMDRNSVEFGQELTEFMEKAVSIPVIIAICSSSYTKKANDRKTSPSGAGYEASLLSNQILKGRFKGQIIPVIRDNPSKELPDFFNSALYLNMDVEHWKAKPLTDLADKIIKNNHLT</sequence>
<evidence type="ECO:0000313" key="2">
    <source>
        <dbReference type="EMBL" id="TRW27113.1"/>
    </source>
</evidence>
<dbReference type="Gene3D" id="3.40.50.10140">
    <property type="entry name" value="Toll/interleukin-1 receptor homology (TIR) domain"/>
    <property type="match status" value="1"/>
</dbReference>
<gene>
    <name evidence="2" type="ORF">FMM05_00230</name>
</gene>
<dbReference type="AlphaFoldDB" id="A0A552V9G9"/>
<protein>
    <submittedName>
        <fullName evidence="2">TIR domain-containing protein</fullName>
    </submittedName>
</protein>
<evidence type="ECO:0000313" key="3">
    <source>
        <dbReference type="Proteomes" id="UP000320643"/>
    </source>
</evidence>
<dbReference type="GO" id="GO:0007165">
    <property type="term" value="P:signal transduction"/>
    <property type="evidence" value="ECO:0007669"/>
    <property type="project" value="InterPro"/>
</dbReference>